<feature type="transmembrane region" description="Helical" evidence="1">
    <location>
        <begin position="78"/>
        <end position="100"/>
    </location>
</feature>
<evidence type="ECO:0000256" key="1">
    <source>
        <dbReference type="SAM" id="Phobius"/>
    </source>
</evidence>
<organism evidence="2">
    <name type="scientific">marine sediment metagenome</name>
    <dbReference type="NCBI Taxonomy" id="412755"/>
    <lineage>
        <taxon>unclassified sequences</taxon>
        <taxon>metagenomes</taxon>
        <taxon>ecological metagenomes</taxon>
    </lineage>
</organism>
<accession>A0A0F9VQ69</accession>
<evidence type="ECO:0000313" key="2">
    <source>
        <dbReference type="EMBL" id="KKO06205.1"/>
    </source>
</evidence>
<name>A0A0F9VQ69_9ZZZZ</name>
<feature type="transmembrane region" description="Helical" evidence="1">
    <location>
        <begin position="12"/>
        <end position="33"/>
    </location>
</feature>
<sequence length="129" mass="14989">MSSKTAIKTMLYLLVAVILFHLSILTKIVPYEITWGGRLKNDLEMFFFETISVIINLFLISILMIKGRYLREYISMKIVNISLWIFFILFGLNTIGNILARTNFEKFFTILTLAFSILISIILKKKNAQ</sequence>
<feature type="transmembrane region" description="Helical" evidence="1">
    <location>
        <begin position="45"/>
        <end position="66"/>
    </location>
</feature>
<keyword evidence="1" id="KW-0812">Transmembrane</keyword>
<comment type="caution">
    <text evidence="2">The sequence shown here is derived from an EMBL/GenBank/DDBJ whole genome shotgun (WGS) entry which is preliminary data.</text>
</comment>
<gene>
    <name evidence="2" type="ORF">LCGC14_0066230</name>
</gene>
<keyword evidence="1" id="KW-0472">Membrane</keyword>
<proteinExistence type="predicted"/>
<keyword evidence="1" id="KW-1133">Transmembrane helix</keyword>
<dbReference type="AlphaFoldDB" id="A0A0F9VQ69"/>
<dbReference type="EMBL" id="LAZR01000016">
    <property type="protein sequence ID" value="KKO06205.1"/>
    <property type="molecule type" value="Genomic_DNA"/>
</dbReference>
<protein>
    <submittedName>
        <fullName evidence="2">Uncharacterized protein</fullName>
    </submittedName>
</protein>
<reference evidence="2" key="1">
    <citation type="journal article" date="2015" name="Nature">
        <title>Complex archaea that bridge the gap between prokaryotes and eukaryotes.</title>
        <authorList>
            <person name="Spang A."/>
            <person name="Saw J.H."/>
            <person name="Jorgensen S.L."/>
            <person name="Zaremba-Niedzwiedzka K."/>
            <person name="Martijn J."/>
            <person name="Lind A.E."/>
            <person name="van Eijk R."/>
            <person name="Schleper C."/>
            <person name="Guy L."/>
            <person name="Ettema T.J."/>
        </authorList>
    </citation>
    <scope>NUCLEOTIDE SEQUENCE</scope>
</reference>
<feature type="transmembrane region" description="Helical" evidence="1">
    <location>
        <begin position="106"/>
        <end position="123"/>
    </location>
</feature>